<gene>
    <name evidence="5 7" type="primary">bioH</name>
    <name evidence="7" type="ORF">NMK_3053</name>
</gene>
<dbReference type="NCBIfam" id="TIGR01738">
    <property type="entry name" value="bioH"/>
    <property type="match status" value="1"/>
</dbReference>
<dbReference type="RefSeq" id="WP_109016586.1">
    <property type="nucleotide sequence ID" value="NZ_BDOQ01000018.1"/>
</dbReference>
<dbReference type="InterPro" id="IPR050471">
    <property type="entry name" value="AB_hydrolase"/>
</dbReference>
<keyword evidence="2 5" id="KW-0963">Cytoplasm</keyword>
<dbReference type="PANTHER" id="PTHR43433">
    <property type="entry name" value="HYDROLASE, ALPHA/BETA FOLD FAMILY PROTEIN"/>
    <property type="match status" value="1"/>
</dbReference>
<evidence type="ECO:0000256" key="1">
    <source>
        <dbReference type="ARBA" id="ARBA00022487"/>
    </source>
</evidence>
<dbReference type="PANTHER" id="PTHR43433:SF4">
    <property type="entry name" value="NON-HEME CHLOROPEROXIDASE-RELATED"/>
    <property type="match status" value="1"/>
</dbReference>
<dbReference type="EMBL" id="BDOQ01000018">
    <property type="protein sequence ID" value="GBG15446.1"/>
    <property type="molecule type" value="Genomic_DNA"/>
</dbReference>
<dbReference type="UniPathway" id="UPA00078"/>
<proteinExistence type="inferred from homology"/>
<dbReference type="HAMAP" id="MF_01260">
    <property type="entry name" value="Carboxylester"/>
    <property type="match status" value="1"/>
</dbReference>
<comment type="similarity">
    <text evidence="5">Belongs to the AB hydrolase superfamily. Carboxylesterase BioH family.</text>
</comment>
<dbReference type="AlphaFoldDB" id="A0A2R5FB39"/>
<comment type="caution">
    <text evidence="7">The sequence shown here is derived from an EMBL/GenBank/DDBJ whole genome shotgun (WGS) entry which is preliminary data.</text>
</comment>
<organism evidence="7 8">
    <name type="scientific">Novimethylophilus kurashikiensis</name>
    <dbReference type="NCBI Taxonomy" id="1825523"/>
    <lineage>
        <taxon>Bacteria</taxon>
        <taxon>Pseudomonadati</taxon>
        <taxon>Pseudomonadota</taxon>
        <taxon>Betaproteobacteria</taxon>
        <taxon>Nitrosomonadales</taxon>
        <taxon>Methylophilaceae</taxon>
        <taxon>Novimethylophilus</taxon>
    </lineage>
</organism>
<feature type="binding site" evidence="5">
    <location>
        <position position="21"/>
    </location>
    <ligand>
        <name>substrate</name>
    </ligand>
</feature>
<evidence type="ECO:0000256" key="5">
    <source>
        <dbReference type="HAMAP-Rule" id="MF_01260"/>
    </source>
</evidence>
<keyword evidence="1 5" id="KW-0719">Serine esterase</keyword>
<comment type="subcellular location">
    <subcellularLocation>
        <location evidence="5">Cytoplasm</location>
    </subcellularLocation>
</comment>
<comment type="catalytic activity">
    <reaction evidence="5">
        <text>6-carboxyhexanoyl-[ACP] methyl ester + H2O = 6-carboxyhexanoyl-[ACP] + methanol + H(+)</text>
        <dbReference type="Rhea" id="RHEA:42700"/>
        <dbReference type="Rhea" id="RHEA-COMP:9955"/>
        <dbReference type="Rhea" id="RHEA-COMP:10186"/>
        <dbReference type="ChEBI" id="CHEBI:15377"/>
        <dbReference type="ChEBI" id="CHEBI:15378"/>
        <dbReference type="ChEBI" id="CHEBI:17790"/>
        <dbReference type="ChEBI" id="CHEBI:78846"/>
        <dbReference type="ChEBI" id="CHEBI:82735"/>
        <dbReference type="EC" id="3.1.1.85"/>
    </reaction>
</comment>
<dbReference type="InterPro" id="IPR000073">
    <property type="entry name" value="AB_hydrolase_1"/>
</dbReference>
<reference evidence="7 8" key="1">
    <citation type="journal article" date="2018" name="Environ. Microbiol.">
        <title>Isolation and genomic characterization of Novimethylophilus kurashikiensis gen. nov. sp. nov., a new lanthanide-dependent methylotrophic species of Methylophilaceae.</title>
        <authorList>
            <person name="Lv H."/>
            <person name="Sahin N."/>
            <person name="Tani A."/>
        </authorList>
    </citation>
    <scope>NUCLEOTIDE SEQUENCE [LARGE SCALE GENOMIC DNA]</scope>
    <source>
        <strain evidence="7 8">La2-4</strain>
    </source>
</reference>
<feature type="binding site" evidence="5">
    <location>
        <begin position="143"/>
        <end position="147"/>
    </location>
    <ligand>
        <name>substrate</name>
    </ligand>
</feature>
<dbReference type="Gene3D" id="3.40.50.1820">
    <property type="entry name" value="alpha/beta hydrolase"/>
    <property type="match status" value="1"/>
</dbReference>
<feature type="binding site" evidence="5">
    <location>
        <begin position="81"/>
        <end position="82"/>
    </location>
    <ligand>
        <name>substrate</name>
    </ligand>
</feature>
<dbReference type="OrthoDB" id="9798888at2"/>
<dbReference type="Pfam" id="PF00561">
    <property type="entry name" value="Abhydrolase_1"/>
    <property type="match status" value="1"/>
</dbReference>
<feature type="active site" evidence="5">
    <location>
        <position position="207"/>
    </location>
</feature>
<evidence type="ECO:0000256" key="2">
    <source>
        <dbReference type="ARBA" id="ARBA00022490"/>
    </source>
</evidence>
<feature type="active site" description="Nucleophile" evidence="5">
    <location>
        <position position="81"/>
    </location>
</feature>
<keyword evidence="8" id="KW-1185">Reference proteome</keyword>
<comment type="function">
    <text evidence="5">The physiological role of BioH is to remove the methyl group introduced by BioC when the pimeloyl moiety is complete. It allows to synthesize pimeloyl-ACP via the fatty acid synthetic pathway through the hydrolysis of the ester bonds of pimeloyl-ACP esters.</text>
</comment>
<accession>A0A2R5FB39</accession>
<comment type="pathway">
    <text evidence="5">Cofactor biosynthesis; biotin biosynthesis.</text>
</comment>
<feature type="domain" description="AB hydrolase-1" evidence="6">
    <location>
        <begin position="15"/>
        <end position="243"/>
    </location>
</feature>
<dbReference type="EC" id="3.1.1.85" evidence="5"/>
<dbReference type="GO" id="GO:0009102">
    <property type="term" value="P:biotin biosynthetic process"/>
    <property type="evidence" value="ECO:0007669"/>
    <property type="project" value="UniProtKB-UniRule"/>
</dbReference>
<evidence type="ECO:0000256" key="3">
    <source>
        <dbReference type="ARBA" id="ARBA00022756"/>
    </source>
</evidence>
<evidence type="ECO:0000256" key="4">
    <source>
        <dbReference type="ARBA" id="ARBA00022801"/>
    </source>
</evidence>
<dbReference type="Proteomes" id="UP000245081">
    <property type="component" value="Unassembled WGS sequence"/>
</dbReference>
<feature type="binding site" evidence="5">
    <location>
        <position position="236"/>
    </location>
    <ligand>
        <name>substrate</name>
    </ligand>
</feature>
<evidence type="ECO:0000313" key="8">
    <source>
        <dbReference type="Proteomes" id="UP000245081"/>
    </source>
</evidence>
<dbReference type="InterPro" id="IPR010076">
    <property type="entry name" value="BioH"/>
</dbReference>
<dbReference type="GO" id="GO:0005737">
    <property type="term" value="C:cytoplasm"/>
    <property type="evidence" value="ECO:0007669"/>
    <property type="project" value="UniProtKB-SubCell"/>
</dbReference>
<feature type="active site" evidence="5">
    <location>
        <position position="236"/>
    </location>
</feature>
<dbReference type="InterPro" id="IPR029058">
    <property type="entry name" value="AB_hydrolase_fold"/>
</dbReference>
<comment type="subunit">
    <text evidence="5">Monomer.</text>
</comment>
<name>A0A2R5FB39_9PROT</name>
<dbReference type="GO" id="GO:0090499">
    <property type="term" value="F:pimelyl-[acyl-carrier protein] methyl ester esterase activity"/>
    <property type="evidence" value="ECO:0007669"/>
    <property type="project" value="UniProtKB-EC"/>
</dbReference>
<evidence type="ECO:0000259" key="6">
    <source>
        <dbReference type="Pfam" id="PF00561"/>
    </source>
</evidence>
<dbReference type="SUPFAM" id="SSF53474">
    <property type="entry name" value="alpha/beta-Hydrolases"/>
    <property type="match status" value="1"/>
</dbReference>
<keyword evidence="3 5" id="KW-0093">Biotin biosynthesis</keyword>
<keyword evidence="4 5" id="KW-0378">Hydrolase</keyword>
<evidence type="ECO:0000313" key="7">
    <source>
        <dbReference type="EMBL" id="GBG15446.1"/>
    </source>
</evidence>
<protein>
    <recommendedName>
        <fullName evidence="5">Pimeloyl-[acyl-carrier protein] methyl ester esterase</fullName>
        <ecNumber evidence="5">3.1.1.85</ecNumber>
    </recommendedName>
    <alternativeName>
        <fullName evidence="5">Biotin synthesis protein BioH</fullName>
    </alternativeName>
    <alternativeName>
        <fullName evidence="5">Carboxylesterase BioH</fullName>
    </alternativeName>
</protein>
<sequence length="256" mass="27793">MSRLHVETVGQGPDLVLLHGWGMHGGVWSPVVPELTQAFRLHIVDLPGLGLSEPCEPYTLDALVDRIAEAVPASAIVCGWSLGGLVAMQWAKRLPQQVRQLVLVGATPRFVSGEDWDNGIEPEVFRQFAAQVGADYRGTLSRFLALQAHGGDAAKDTIRQLRERFFERPGGSPETLQAGLDLLLQSDLRQEVAQLNTPTLVLHGDYDKLAPVAAAQWMAEQGPQGVRVEICKGASHAPFLSHPSWFVGQLKDGLGD</sequence>